<name>A0A4W5L868_9TELE</name>
<dbReference type="Proteomes" id="UP000314982">
    <property type="component" value="Unassembled WGS sequence"/>
</dbReference>
<evidence type="ECO:0000256" key="1">
    <source>
        <dbReference type="SAM" id="MobiDB-lite"/>
    </source>
</evidence>
<reference evidence="2" key="2">
    <citation type="submission" date="2025-08" db="UniProtKB">
        <authorList>
            <consortium name="Ensembl"/>
        </authorList>
    </citation>
    <scope>IDENTIFICATION</scope>
</reference>
<dbReference type="AlphaFoldDB" id="A0A4W5L868"/>
<evidence type="ECO:0000313" key="2">
    <source>
        <dbReference type="Ensembl" id="ENSHHUP00000022254.1"/>
    </source>
</evidence>
<accession>A0A4W5L868</accession>
<feature type="compositionally biased region" description="Acidic residues" evidence="1">
    <location>
        <begin position="47"/>
        <end position="57"/>
    </location>
</feature>
<reference evidence="3" key="1">
    <citation type="submission" date="2018-06" db="EMBL/GenBank/DDBJ databases">
        <title>Genome assembly of Danube salmon.</title>
        <authorList>
            <person name="Macqueen D.J."/>
            <person name="Gundappa M.K."/>
        </authorList>
    </citation>
    <scope>NUCLEOTIDE SEQUENCE [LARGE SCALE GENOMIC DNA]</scope>
</reference>
<keyword evidence="3" id="KW-1185">Reference proteome</keyword>
<feature type="region of interest" description="Disordered" evidence="1">
    <location>
        <begin position="40"/>
        <end position="76"/>
    </location>
</feature>
<protein>
    <submittedName>
        <fullName evidence="2">Uncharacterized protein</fullName>
    </submittedName>
</protein>
<organism evidence="2 3">
    <name type="scientific">Hucho hucho</name>
    <name type="common">huchen</name>
    <dbReference type="NCBI Taxonomy" id="62062"/>
    <lineage>
        <taxon>Eukaryota</taxon>
        <taxon>Metazoa</taxon>
        <taxon>Chordata</taxon>
        <taxon>Craniata</taxon>
        <taxon>Vertebrata</taxon>
        <taxon>Euteleostomi</taxon>
        <taxon>Actinopterygii</taxon>
        <taxon>Neopterygii</taxon>
        <taxon>Teleostei</taxon>
        <taxon>Protacanthopterygii</taxon>
        <taxon>Salmoniformes</taxon>
        <taxon>Salmonidae</taxon>
        <taxon>Salmoninae</taxon>
        <taxon>Hucho</taxon>
    </lineage>
</organism>
<proteinExistence type="predicted"/>
<reference evidence="2" key="3">
    <citation type="submission" date="2025-09" db="UniProtKB">
        <authorList>
            <consortium name="Ensembl"/>
        </authorList>
    </citation>
    <scope>IDENTIFICATION</scope>
</reference>
<dbReference type="STRING" id="62062.ENSHHUP00000022254"/>
<sequence length="76" mass="8799">MRRNLQQVFGDDKRLWFLPICTSQGDGHYFPLKSLSESSTSLLANEENWDEEEESEDNNMGGDRDPSVTIEMDEEE</sequence>
<dbReference type="Ensembl" id="ENSHHUT00000023092.1">
    <property type="protein sequence ID" value="ENSHHUP00000022254.1"/>
    <property type="gene ID" value="ENSHHUG00000013941.1"/>
</dbReference>
<evidence type="ECO:0000313" key="3">
    <source>
        <dbReference type="Proteomes" id="UP000314982"/>
    </source>
</evidence>